<organism evidence="2 3">
    <name type="scientific">Weissella diestrammenae</name>
    <dbReference type="NCBI Taxonomy" id="1162633"/>
    <lineage>
        <taxon>Bacteria</taxon>
        <taxon>Bacillati</taxon>
        <taxon>Bacillota</taxon>
        <taxon>Bacilli</taxon>
        <taxon>Lactobacillales</taxon>
        <taxon>Lactobacillaceae</taxon>
        <taxon>Weissella</taxon>
    </lineage>
</organism>
<dbReference type="Gene3D" id="2.160.20.120">
    <property type="match status" value="1"/>
</dbReference>
<dbReference type="Proteomes" id="UP000515800">
    <property type="component" value="Chromosome"/>
</dbReference>
<dbReference type="KEGG" id="wdi:H9L19_05335"/>
<name>A0A7G9T406_9LACO</name>
<dbReference type="EMBL" id="CP060724">
    <property type="protein sequence ID" value="QNN74831.1"/>
    <property type="molecule type" value="Genomic_DNA"/>
</dbReference>
<keyword evidence="3" id="KW-1185">Reference proteome</keyword>
<dbReference type="AlphaFoldDB" id="A0A7G9T406"/>
<protein>
    <submittedName>
        <fullName evidence="2">DUF4097 family beta strand repeat protein</fullName>
    </submittedName>
</protein>
<evidence type="ECO:0000259" key="1">
    <source>
        <dbReference type="Pfam" id="PF13349"/>
    </source>
</evidence>
<sequence length="357" mass="38428">MNDALEKSIGAIFDAYPETTALNEFKEEVMSDASEALQDYQRQNPTISEPDAIRAILDSLGDIAAIAKMIAGETTEVAVFSQATQDYRQILVNAYAGQVYISRGDGQEVKVHQLTNIDRPEFAVQVQNEDQQLRITMPKPTGHGLFNFFKSNFSSRFRNVIKIEVPSNFMGDLKLSVNAGEVFVSDLDLQGDLKTSLIAGALNVEHVNAGNVDADISAGKAKFSQVNASNQFIGSVSAGDLKLMDTTGQFDIEVAAGNLVAHQVVGAGGFHANAGNIDVDWAQVSGNIHLDTALGNITMRFMTDISFKIKGNTTMGMIKVLREHTVLNSSGNLDAQVGFTPAFNVYASTSLGAIVIK</sequence>
<dbReference type="RefSeq" id="WP_187528666.1">
    <property type="nucleotide sequence ID" value="NZ_CP060724.1"/>
</dbReference>
<accession>A0A7G9T406</accession>
<evidence type="ECO:0000313" key="2">
    <source>
        <dbReference type="EMBL" id="QNN74831.1"/>
    </source>
</evidence>
<proteinExistence type="predicted"/>
<dbReference type="InterPro" id="IPR025164">
    <property type="entry name" value="Toastrack_DUF4097"/>
</dbReference>
<evidence type="ECO:0000313" key="3">
    <source>
        <dbReference type="Proteomes" id="UP000515800"/>
    </source>
</evidence>
<reference evidence="2 3" key="1">
    <citation type="submission" date="2020-08" db="EMBL/GenBank/DDBJ databases">
        <title>Genome sequence of Weissella diestrammenae KACC 16890T.</title>
        <authorList>
            <person name="Hyun D.-W."/>
            <person name="Bae J.-W."/>
        </authorList>
    </citation>
    <scope>NUCLEOTIDE SEQUENCE [LARGE SCALE GENOMIC DNA]</scope>
    <source>
        <strain evidence="2 3">KACC 16890</strain>
    </source>
</reference>
<feature type="domain" description="DUF4097" evidence="1">
    <location>
        <begin position="89"/>
        <end position="322"/>
    </location>
</feature>
<gene>
    <name evidence="2" type="ORF">H9L19_05335</name>
</gene>
<dbReference type="Pfam" id="PF13349">
    <property type="entry name" value="DUF4097"/>
    <property type="match status" value="1"/>
</dbReference>